<proteinExistence type="predicted"/>
<dbReference type="PROSITE" id="PS01081">
    <property type="entry name" value="HTH_TETR_1"/>
    <property type="match status" value="1"/>
</dbReference>
<name>A0ABR9E9C0_9GAMM</name>
<organism evidence="6 7">
    <name type="scientific">Pseudoalteromonas aurantia 208</name>
    <dbReference type="NCBI Taxonomy" id="1314867"/>
    <lineage>
        <taxon>Bacteria</taxon>
        <taxon>Pseudomonadati</taxon>
        <taxon>Pseudomonadota</taxon>
        <taxon>Gammaproteobacteria</taxon>
        <taxon>Alteromonadales</taxon>
        <taxon>Pseudoalteromonadaceae</taxon>
        <taxon>Pseudoalteromonas</taxon>
    </lineage>
</organism>
<accession>A0ABR9E9C0</accession>
<evidence type="ECO:0000256" key="2">
    <source>
        <dbReference type="ARBA" id="ARBA00023125"/>
    </source>
</evidence>
<dbReference type="InterPro" id="IPR023772">
    <property type="entry name" value="DNA-bd_HTH_TetR-type_CS"/>
</dbReference>
<evidence type="ECO:0000256" key="4">
    <source>
        <dbReference type="PROSITE-ProRule" id="PRU00335"/>
    </source>
</evidence>
<dbReference type="SUPFAM" id="SSF48498">
    <property type="entry name" value="Tetracyclin repressor-like, C-terminal domain"/>
    <property type="match status" value="1"/>
</dbReference>
<dbReference type="InterPro" id="IPR001647">
    <property type="entry name" value="HTH_TetR"/>
</dbReference>
<dbReference type="Gene3D" id="1.10.357.10">
    <property type="entry name" value="Tetracycline Repressor, domain 2"/>
    <property type="match status" value="1"/>
</dbReference>
<dbReference type="InterPro" id="IPR011075">
    <property type="entry name" value="TetR_C"/>
</dbReference>
<evidence type="ECO:0000313" key="7">
    <source>
        <dbReference type="Proteomes" id="UP000615755"/>
    </source>
</evidence>
<keyword evidence="3" id="KW-0804">Transcription</keyword>
<evidence type="ECO:0000259" key="5">
    <source>
        <dbReference type="PROSITE" id="PS50977"/>
    </source>
</evidence>
<keyword evidence="7" id="KW-1185">Reference proteome</keyword>
<dbReference type="PANTHER" id="PTHR47506">
    <property type="entry name" value="TRANSCRIPTIONAL REGULATORY PROTEIN"/>
    <property type="match status" value="1"/>
</dbReference>
<dbReference type="InterPro" id="IPR009057">
    <property type="entry name" value="Homeodomain-like_sf"/>
</dbReference>
<dbReference type="PROSITE" id="PS50977">
    <property type="entry name" value="HTH_TETR_2"/>
    <property type="match status" value="1"/>
</dbReference>
<keyword evidence="1" id="KW-0805">Transcription regulation</keyword>
<evidence type="ECO:0000256" key="1">
    <source>
        <dbReference type="ARBA" id="ARBA00023015"/>
    </source>
</evidence>
<gene>
    <name evidence="6" type="ORF">PAUR_a0971</name>
</gene>
<evidence type="ECO:0000313" key="6">
    <source>
        <dbReference type="EMBL" id="MBE0367586.1"/>
    </source>
</evidence>
<reference evidence="6 7" key="1">
    <citation type="submission" date="2015-03" db="EMBL/GenBank/DDBJ databases">
        <title>Genome sequence of Pseudoalteromonas aurantia.</title>
        <authorList>
            <person name="Xie B.-B."/>
            <person name="Rong J.-C."/>
            <person name="Qin Q.-L."/>
            <person name="Zhang Y.-Z."/>
        </authorList>
    </citation>
    <scope>NUCLEOTIDE SEQUENCE [LARGE SCALE GENOMIC DNA]</scope>
    <source>
        <strain evidence="6 7">208</strain>
    </source>
</reference>
<evidence type="ECO:0000256" key="3">
    <source>
        <dbReference type="ARBA" id="ARBA00023163"/>
    </source>
</evidence>
<dbReference type="RefSeq" id="WP_192506998.1">
    <property type="nucleotide sequence ID" value="NZ_AQGV01000012.1"/>
</dbReference>
<sequence>MRSAEFDKEYVLRQAMTTFMQYGYNKTSMQMLTKATGLHPGSIYCAFKNKKGLLLGAIQQYQHDRNRQFETLFSQHSNTRDALHALLEVIVEECLNGESGQVCLLTKTLTELVGQDHEVSTVLAKNLNSFENSLASIINTGIQNKEVTAHPDAQERAQFLAMGIYGIRTYAATRRDKVILEQLSEQLLRTVLT</sequence>
<dbReference type="Pfam" id="PF00440">
    <property type="entry name" value="TetR_N"/>
    <property type="match status" value="1"/>
</dbReference>
<dbReference type="EMBL" id="AQGV01000012">
    <property type="protein sequence ID" value="MBE0367586.1"/>
    <property type="molecule type" value="Genomic_DNA"/>
</dbReference>
<feature type="DNA-binding region" description="H-T-H motif" evidence="4">
    <location>
        <begin position="28"/>
        <end position="47"/>
    </location>
</feature>
<dbReference type="PANTHER" id="PTHR47506:SF8">
    <property type="entry name" value="REPRESSOR OF PUTATIVE XENOBIOTIC REDUCTASE TETR FAMILY-RELATED"/>
    <property type="match status" value="1"/>
</dbReference>
<protein>
    <recommendedName>
        <fullName evidence="5">HTH tetR-type domain-containing protein</fullName>
    </recommendedName>
</protein>
<comment type="caution">
    <text evidence="6">The sequence shown here is derived from an EMBL/GenBank/DDBJ whole genome shotgun (WGS) entry which is preliminary data.</text>
</comment>
<dbReference type="Pfam" id="PF16925">
    <property type="entry name" value="TetR_C_13"/>
    <property type="match status" value="1"/>
</dbReference>
<dbReference type="Gene3D" id="1.10.10.60">
    <property type="entry name" value="Homeodomain-like"/>
    <property type="match status" value="1"/>
</dbReference>
<dbReference type="Proteomes" id="UP000615755">
    <property type="component" value="Unassembled WGS sequence"/>
</dbReference>
<dbReference type="SUPFAM" id="SSF46689">
    <property type="entry name" value="Homeodomain-like"/>
    <property type="match status" value="1"/>
</dbReference>
<feature type="domain" description="HTH tetR-type" evidence="5">
    <location>
        <begin position="5"/>
        <end position="65"/>
    </location>
</feature>
<dbReference type="InterPro" id="IPR036271">
    <property type="entry name" value="Tet_transcr_reg_TetR-rel_C_sf"/>
</dbReference>
<keyword evidence="2 4" id="KW-0238">DNA-binding</keyword>